<name>A0A183JFD1_9TREM</name>
<sequence length="49" mass="5546">MNSSLRSKYCHCESGFRVRGANNELKVTSVKTMHNYPSPEGYASIDHSR</sequence>
<dbReference type="AlphaFoldDB" id="A0A183JFD1"/>
<dbReference type="EMBL" id="UZAK01001115">
    <property type="protein sequence ID" value="VDO67423.1"/>
    <property type="molecule type" value="Genomic_DNA"/>
</dbReference>
<evidence type="ECO:0000313" key="2">
    <source>
        <dbReference type="Proteomes" id="UP000279833"/>
    </source>
</evidence>
<accession>A0A183JFD1</accession>
<dbReference type="WBParaSite" id="SCUD_0000139801-mRNA-1">
    <property type="protein sequence ID" value="SCUD_0000139801-mRNA-1"/>
    <property type="gene ID" value="SCUD_0000139801"/>
</dbReference>
<reference evidence="1 2" key="2">
    <citation type="submission" date="2018-11" db="EMBL/GenBank/DDBJ databases">
        <authorList>
            <consortium name="Pathogen Informatics"/>
        </authorList>
    </citation>
    <scope>NUCLEOTIDE SEQUENCE [LARGE SCALE GENOMIC DNA]</scope>
    <source>
        <strain evidence="1">Dakar</strain>
        <strain evidence="2">Dakar, Senegal</strain>
    </source>
</reference>
<gene>
    <name evidence="1" type="ORF">SCUD_LOCUS1399</name>
</gene>
<reference evidence="3" key="1">
    <citation type="submission" date="2016-06" db="UniProtKB">
        <authorList>
            <consortium name="WormBaseParasite"/>
        </authorList>
    </citation>
    <scope>IDENTIFICATION</scope>
</reference>
<proteinExistence type="predicted"/>
<organism evidence="3">
    <name type="scientific">Schistosoma curassoni</name>
    <dbReference type="NCBI Taxonomy" id="6186"/>
    <lineage>
        <taxon>Eukaryota</taxon>
        <taxon>Metazoa</taxon>
        <taxon>Spiralia</taxon>
        <taxon>Lophotrochozoa</taxon>
        <taxon>Platyhelminthes</taxon>
        <taxon>Trematoda</taxon>
        <taxon>Digenea</taxon>
        <taxon>Strigeidida</taxon>
        <taxon>Schistosomatoidea</taxon>
        <taxon>Schistosomatidae</taxon>
        <taxon>Schistosoma</taxon>
    </lineage>
</organism>
<evidence type="ECO:0000313" key="1">
    <source>
        <dbReference type="EMBL" id="VDO67423.1"/>
    </source>
</evidence>
<protein>
    <submittedName>
        <fullName evidence="3">FLYWCH-type domain-containing protein</fullName>
    </submittedName>
</protein>
<keyword evidence="2" id="KW-1185">Reference proteome</keyword>
<evidence type="ECO:0000313" key="3">
    <source>
        <dbReference type="WBParaSite" id="SCUD_0000139801-mRNA-1"/>
    </source>
</evidence>
<dbReference type="Proteomes" id="UP000279833">
    <property type="component" value="Unassembled WGS sequence"/>
</dbReference>